<dbReference type="InterPro" id="IPR054567">
    <property type="entry name" value="NNH7"/>
</dbReference>
<protein>
    <submittedName>
        <fullName evidence="3">AAA family ATPase</fullName>
    </submittedName>
</protein>
<organism evidence="3 4">
    <name type="scientific">Arthrobacter wenxiniae</name>
    <dbReference type="NCBI Taxonomy" id="2713570"/>
    <lineage>
        <taxon>Bacteria</taxon>
        <taxon>Bacillati</taxon>
        <taxon>Actinomycetota</taxon>
        <taxon>Actinomycetes</taxon>
        <taxon>Micrococcales</taxon>
        <taxon>Micrococcaceae</taxon>
        <taxon>Arthrobacter</taxon>
    </lineage>
</organism>
<dbReference type="SUPFAM" id="SSF52540">
    <property type="entry name" value="P-loop containing nucleoside triphosphate hydrolases"/>
    <property type="match status" value="1"/>
</dbReference>
<dbReference type="Pfam" id="PF00004">
    <property type="entry name" value="AAA"/>
    <property type="match status" value="1"/>
</dbReference>
<feature type="domain" description="ATPase AAA-type core" evidence="1">
    <location>
        <begin position="377"/>
        <end position="493"/>
    </location>
</feature>
<dbReference type="InterPro" id="IPR027417">
    <property type="entry name" value="P-loop_NTPase"/>
</dbReference>
<dbReference type="PANTHER" id="PTHR46312">
    <property type="entry name" value="NACHT DOMAIN-CONTAINING PROTEIN"/>
    <property type="match status" value="1"/>
</dbReference>
<comment type="caution">
    <text evidence="3">The sequence shown here is derived from an EMBL/GenBank/DDBJ whole genome shotgun (WGS) entry which is preliminary data.</text>
</comment>
<evidence type="ECO:0000313" key="3">
    <source>
        <dbReference type="EMBL" id="NVM96168.1"/>
    </source>
</evidence>
<dbReference type="RefSeq" id="WP_176635893.1">
    <property type="nucleotide sequence ID" value="NZ_JAAMFM010000025.1"/>
</dbReference>
<sequence>MTNRPHAANSRPFVFSDAVELLNGKSNSAINISDRVATAAILTAGVAGAPGAFSLLAPKNALVEFGKQLQERIPNEISGSHGIGRTQRIVAAHSILVITSFFDAAALIQTQVPGAKFKLTGKEELQVAVRDKAGAKLGNLVEYLLNTEIPYPKPELAFGEIDNQLVIFYEQVAASLSLYCKGLRFWDDLDDRERRSVEYYIEQAAPKTALVLYKEGLRKLANEVHEFEIWLNEFTTRGIQVSFQTQGEATLGKLDAVIAAQHEASQQFEEFRRYLQRVAPETKDTTEGAYDLIRMIESVNQIALTPPDVARMRGDSGASIPRLSELYIEPPFKVVTGRSQINVSREDWWTTIDPRHDIDDFFGAYLTTSPTAFTSPLLVLGHPGSGKSSLTRVLADRLSNTSFVAIRVELRRVTPSQAIEVQIEEGLHSLLGRATTWKDFRQATHLTPVVFLDGLDELIQASDEKQTDYLEQVQLFQQRELSSGGVYVIVTSRTVVADQTRIPPDSIVLKIDDFGDSEISSFVDKWNTLNREYFDKSGVRPLPAKLPVEVAQLAGQPLLLLLLALLDSDSNALQSDLSTRTKASTYRQILVTFIRRELLKHQPKMDDDEVANEIQSELLRLSYIALGMFNRGVQMVSARQVSVDLAALSNQSDVGNAGDSVQKVLGRFFFVHQAQSKSPDGLQTAYEFLHSTFGEYLVAHLAYEVVKEVQHEAERMAHARFSVASNVDQWASTLFAFQALSQRTQILEFFAELAAESAVQMDISLLLVGLAISRLNAGGDDMAMQVPYHPIEATISSRLSTYTCNLILLACCMTRKNEGDSDGMRNFVSIRQQWDTLVYFWQSQMEPSAWAQLNQVLWARSCAPLPPELQVDHALEIGLEFLTPASGSNNHLTHVSQCRIVSPDSLRIILADTLAEDEARRLVTGDIVFGAKSVVGENLRVHFVVFQDIHFVFDTEDLLAELQNPRRKTVPTE</sequence>
<evidence type="ECO:0000313" key="4">
    <source>
        <dbReference type="Proteomes" id="UP000543556"/>
    </source>
</evidence>
<dbReference type="GO" id="GO:0005524">
    <property type="term" value="F:ATP binding"/>
    <property type="evidence" value="ECO:0007669"/>
    <property type="project" value="InterPro"/>
</dbReference>
<name>A0A7Y7IIL1_9MICC</name>
<accession>A0A7Y7IIL1</accession>
<proteinExistence type="predicted"/>
<dbReference type="Gene3D" id="3.40.50.300">
    <property type="entry name" value="P-loop containing nucleotide triphosphate hydrolases"/>
    <property type="match status" value="1"/>
</dbReference>
<gene>
    <name evidence="3" type="ORF">G6034_14910</name>
</gene>
<keyword evidence="4" id="KW-1185">Reference proteome</keyword>
<evidence type="ECO:0000259" key="2">
    <source>
        <dbReference type="Pfam" id="PF22738"/>
    </source>
</evidence>
<evidence type="ECO:0000259" key="1">
    <source>
        <dbReference type="Pfam" id="PF00004"/>
    </source>
</evidence>
<dbReference type="AlphaFoldDB" id="A0A7Y7IIL1"/>
<feature type="domain" description="NACHT N-terminal Helical" evidence="2">
    <location>
        <begin position="11"/>
        <end position="232"/>
    </location>
</feature>
<dbReference type="PANTHER" id="PTHR46312:SF2">
    <property type="entry name" value="NUCLEOTIDE-BINDING OLIGOMERIZATION DOMAIN-CONTAINING PROTEIN 2-LIKE"/>
    <property type="match status" value="1"/>
</dbReference>
<dbReference type="EMBL" id="JAAMFM010000025">
    <property type="protein sequence ID" value="NVM96168.1"/>
    <property type="molecule type" value="Genomic_DNA"/>
</dbReference>
<feature type="non-terminal residue" evidence="3">
    <location>
        <position position="973"/>
    </location>
</feature>
<dbReference type="InterPro" id="IPR003959">
    <property type="entry name" value="ATPase_AAA_core"/>
</dbReference>
<reference evidence="3 4" key="1">
    <citation type="submission" date="2020-02" db="EMBL/GenBank/DDBJ databases">
        <title>Genome sequence of strain AETb3-4.</title>
        <authorList>
            <person name="Gao J."/>
            <person name="Zhang X."/>
        </authorList>
    </citation>
    <scope>NUCLEOTIDE SEQUENCE [LARGE SCALE GENOMIC DNA]</scope>
    <source>
        <strain evidence="3 4">AETb3-4</strain>
    </source>
</reference>
<dbReference type="Pfam" id="PF22738">
    <property type="entry name" value="NNH7"/>
    <property type="match status" value="1"/>
</dbReference>
<dbReference type="GO" id="GO:0016887">
    <property type="term" value="F:ATP hydrolysis activity"/>
    <property type="evidence" value="ECO:0007669"/>
    <property type="project" value="InterPro"/>
</dbReference>
<dbReference type="Proteomes" id="UP000543556">
    <property type="component" value="Unassembled WGS sequence"/>
</dbReference>